<evidence type="ECO:0000313" key="8">
    <source>
        <dbReference type="Proteomes" id="UP000316852"/>
    </source>
</evidence>
<evidence type="ECO:0000256" key="5">
    <source>
        <dbReference type="SAM" id="MobiDB-lite"/>
    </source>
</evidence>
<dbReference type="Proteomes" id="UP000316852">
    <property type="component" value="Unassembled WGS sequence"/>
</dbReference>
<sequence length="227" mass="24003">MRHHSISSGPRILLAALILAGVPACSSMSKEQKGAIIGAAAGSAAGAVIGKQTGSTARGAIIGAAVGGVAGAIIGHRMDRQARELKQNIPGAVVERVGEGIQVTFASGLLFDFDSDVVRGNARANLNELARSIDKYPDTDLMIVGHTDAVGTDSYNQDLSQRRAESAARYLESRGVRTRVDARGRGEREPVATNETDAGRRRNRRVEVAIYASDDLQEQAKRQAASR</sequence>
<comment type="caution">
    <text evidence="7">The sequence shown here is derived from an EMBL/GenBank/DDBJ whole genome shotgun (WGS) entry which is preliminary data.</text>
</comment>
<dbReference type="Pfam" id="PF00691">
    <property type="entry name" value="OmpA"/>
    <property type="match status" value="1"/>
</dbReference>
<feature type="region of interest" description="Disordered" evidence="5">
    <location>
        <begin position="179"/>
        <end position="206"/>
    </location>
</feature>
<keyword evidence="3" id="KW-0998">Cell outer membrane</keyword>
<dbReference type="Pfam" id="PF13488">
    <property type="entry name" value="Gly-zipper_Omp"/>
    <property type="match status" value="1"/>
</dbReference>
<dbReference type="AlphaFoldDB" id="A0A538T626"/>
<dbReference type="Gene3D" id="3.30.1330.60">
    <property type="entry name" value="OmpA-like domain"/>
    <property type="match status" value="1"/>
</dbReference>
<proteinExistence type="predicted"/>
<dbReference type="InterPro" id="IPR006665">
    <property type="entry name" value="OmpA-like"/>
</dbReference>
<keyword evidence="2 4" id="KW-0472">Membrane</keyword>
<feature type="compositionally biased region" description="Basic and acidic residues" evidence="5">
    <location>
        <begin position="179"/>
        <end position="190"/>
    </location>
</feature>
<dbReference type="InterPro" id="IPR050330">
    <property type="entry name" value="Bact_OuterMem_StrucFunc"/>
</dbReference>
<protein>
    <submittedName>
        <fullName evidence="7">OmpA family protein</fullName>
    </submittedName>
</protein>
<accession>A0A538T626</accession>
<organism evidence="7 8">
    <name type="scientific">Eiseniibacteriota bacterium</name>
    <dbReference type="NCBI Taxonomy" id="2212470"/>
    <lineage>
        <taxon>Bacteria</taxon>
        <taxon>Candidatus Eiseniibacteriota</taxon>
    </lineage>
</organism>
<dbReference type="SUPFAM" id="SSF103088">
    <property type="entry name" value="OmpA-like"/>
    <property type="match status" value="1"/>
</dbReference>
<dbReference type="GO" id="GO:0009279">
    <property type="term" value="C:cell outer membrane"/>
    <property type="evidence" value="ECO:0007669"/>
    <property type="project" value="UniProtKB-SubCell"/>
</dbReference>
<dbReference type="CDD" id="cd07185">
    <property type="entry name" value="OmpA_C-like"/>
    <property type="match status" value="1"/>
</dbReference>
<dbReference type="InterPro" id="IPR006664">
    <property type="entry name" value="OMP_bac"/>
</dbReference>
<dbReference type="PANTHER" id="PTHR30329">
    <property type="entry name" value="STATOR ELEMENT OF FLAGELLAR MOTOR COMPLEX"/>
    <property type="match status" value="1"/>
</dbReference>
<name>A0A538T626_UNCEI</name>
<evidence type="ECO:0000256" key="4">
    <source>
        <dbReference type="PROSITE-ProRule" id="PRU00473"/>
    </source>
</evidence>
<evidence type="ECO:0000256" key="1">
    <source>
        <dbReference type="ARBA" id="ARBA00004442"/>
    </source>
</evidence>
<evidence type="ECO:0000313" key="7">
    <source>
        <dbReference type="EMBL" id="TMQ59092.1"/>
    </source>
</evidence>
<gene>
    <name evidence="7" type="ORF">E6K76_05715</name>
</gene>
<feature type="domain" description="OmpA-like" evidence="6">
    <location>
        <begin position="98"/>
        <end position="214"/>
    </location>
</feature>
<comment type="subcellular location">
    <subcellularLocation>
        <location evidence="1">Cell outer membrane</location>
    </subcellularLocation>
</comment>
<evidence type="ECO:0000256" key="2">
    <source>
        <dbReference type="ARBA" id="ARBA00023136"/>
    </source>
</evidence>
<evidence type="ECO:0000256" key="3">
    <source>
        <dbReference type="ARBA" id="ARBA00023237"/>
    </source>
</evidence>
<dbReference type="EMBL" id="VBOW01000025">
    <property type="protein sequence ID" value="TMQ59092.1"/>
    <property type="molecule type" value="Genomic_DNA"/>
</dbReference>
<dbReference type="InterPro" id="IPR039567">
    <property type="entry name" value="Gly-zipper"/>
</dbReference>
<dbReference type="PANTHER" id="PTHR30329:SF21">
    <property type="entry name" value="LIPOPROTEIN YIAD-RELATED"/>
    <property type="match status" value="1"/>
</dbReference>
<dbReference type="PRINTS" id="PR01021">
    <property type="entry name" value="OMPADOMAIN"/>
</dbReference>
<dbReference type="PROSITE" id="PS51123">
    <property type="entry name" value="OMPA_2"/>
    <property type="match status" value="1"/>
</dbReference>
<reference evidence="7 8" key="1">
    <citation type="journal article" date="2019" name="Nat. Microbiol.">
        <title>Mediterranean grassland soil C-N compound turnover is dependent on rainfall and depth, and is mediated by genomically divergent microorganisms.</title>
        <authorList>
            <person name="Diamond S."/>
            <person name="Andeer P.F."/>
            <person name="Li Z."/>
            <person name="Crits-Christoph A."/>
            <person name="Burstein D."/>
            <person name="Anantharaman K."/>
            <person name="Lane K.R."/>
            <person name="Thomas B.C."/>
            <person name="Pan C."/>
            <person name="Northen T.R."/>
            <person name="Banfield J.F."/>
        </authorList>
    </citation>
    <scope>NUCLEOTIDE SEQUENCE [LARGE SCALE GENOMIC DNA]</scope>
    <source>
        <strain evidence="7">WS_6</strain>
    </source>
</reference>
<evidence type="ECO:0000259" key="6">
    <source>
        <dbReference type="PROSITE" id="PS51123"/>
    </source>
</evidence>
<dbReference type="InterPro" id="IPR036737">
    <property type="entry name" value="OmpA-like_sf"/>
</dbReference>